<dbReference type="InterPro" id="IPR036873">
    <property type="entry name" value="Rhodanese-like_dom_sf"/>
</dbReference>
<dbReference type="SUPFAM" id="SSF52821">
    <property type="entry name" value="Rhodanese/Cell cycle control phosphatase"/>
    <property type="match status" value="1"/>
</dbReference>
<comment type="similarity">
    <text evidence="2">Belongs to the TrhO family.</text>
</comment>
<dbReference type="InterPro" id="IPR022111">
    <property type="entry name" value="Rhodanese_C"/>
</dbReference>
<comment type="caution">
    <text evidence="4">The sequence shown here is derived from an EMBL/GenBank/DDBJ whole genome shotgun (WGS) entry which is preliminary data.</text>
</comment>
<evidence type="ECO:0000259" key="3">
    <source>
        <dbReference type="PROSITE" id="PS50206"/>
    </source>
</evidence>
<dbReference type="NCBIfam" id="NF001135">
    <property type="entry name" value="PRK00142.1-3"/>
    <property type="match status" value="1"/>
</dbReference>
<evidence type="ECO:0000256" key="1">
    <source>
        <dbReference type="ARBA" id="ARBA00022694"/>
    </source>
</evidence>
<comment type="function">
    <text evidence="2">Catalyzes oxygen-dependent 5-hydroxyuridine (ho5U) modification at position 34 in tRNAs.</text>
</comment>
<keyword evidence="5" id="KW-1185">Reference proteome</keyword>
<dbReference type="EC" id="1.14.-.-" evidence="2"/>
<evidence type="ECO:0000256" key="2">
    <source>
        <dbReference type="HAMAP-Rule" id="MF_00469"/>
    </source>
</evidence>
<dbReference type="Gene3D" id="3.30.70.100">
    <property type="match status" value="1"/>
</dbReference>
<dbReference type="InterPro" id="IPR020936">
    <property type="entry name" value="TrhO"/>
</dbReference>
<dbReference type="HAMAP" id="MF_00469">
    <property type="entry name" value="TrhO"/>
    <property type="match status" value="1"/>
</dbReference>
<dbReference type="InterPro" id="IPR040503">
    <property type="entry name" value="TRHO_N"/>
</dbReference>
<dbReference type="Proteomes" id="UP001596990">
    <property type="component" value="Unassembled WGS sequence"/>
</dbReference>
<name>A0ABW3L341_9BACI</name>
<dbReference type="CDD" id="cd01518">
    <property type="entry name" value="RHOD_YceA"/>
    <property type="match status" value="1"/>
</dbReference>
<evidence type="ECO:0000313" key="5">
    <source>
        <dbReference type="Proteomes" id="UP001596990"/>
    </source>
</evidence>
<dbReference type="Pfam" id="PF00581">
    <property type="entry name" value="Rhodanese"/>
    <property type="match status" value="1"/>
</dbReference>
<protein>
    <recommendedName>
        <fullName evidence="2">tRNA uridine(34) hydroxylase</fullName>
        <ecNumber evidence="2">1.14.-.-</ecNumber>
    </recommendedName>
    <alternativeName>
        <fullName evidence="2">tRNA hydroxylation protein O</fullName>
    </alternativeName>
</protein>
<sequence>MSNKDYRVLLYYKYVDLPDHETFAQEHLAYCKELGLKGRIIVAPEGINGTVSGTVEQTETYMKDMHADERFAGMHFKIDEVEGHTFRKMHCRPKPELVNWSLEDDDIDPKTFGGKHLKPKEFYEMLQDEDTIVIDGRNEYEYRIGHFRNAIKPDVETSREFPEWIAENADKWKDKKVLTYCTGGIRCEKLTGILMKNGVEDVYQLEGGITTYSKDPEVQGRLFDGKMYVFDGRISVPVNRTEEDVVIAECEHCGKQEDRMINCSNPICNRQYVCCEECEKEHHAACTTECLEHPENRWDVDLERQVDKYDRIENNNNEKAGL</sequence>
<dbReference type="InterPro" id="IPR001763">
    <property type="entry name" value="Rhodanese-like_dom"/>
</dbReference>
<reference evidence="5" key="1">
    <citation type="journal article" date="2019" name="Int. J. Syst. Evol. Microbiol.">
        <title>The Global Catalogue of Microorganisms (GCM) 10K type strain sequencing project: providing services to taxonomists for standard genome sequencing and annotation.</title>
        <authorList>
            <consortium name="The Broad Institute Genomics Platform"/>
            <consortium name="The Broad Institute Genome Sequencing Center for Infectious Disease"/>
            <person name="Wu L."/>
            <person name="Ma J."/>
        </authorList>
    </citation>
    <scope>NUCLEOTIDE SEQUENCE [LARGE SCALE GENOMIC DNA]</scope>
    <source>
        <strain evidence="5">CCUG 56607</strain>
    </source>
</reference>
<comment type="catalytic activity">
    <reaction evidence="2">
        <text>uridine(34) in tRNA + AH2 + O2 = 5-hydroxyuridine(34) in tRNA + A + H2O</text>
        <dbReference type="Rhea" id="RHEA:64224"/>
        <dbReference type="Rhea" id="RHEA-COMP:11727"/>
        <dbReference type="Rhea" id="RHEA-COMP:13381"/>
        <dbReference type="ChEBI" id="CHEBI:13193"/>
        <dbReference type="ChEBI" id="CHEBI:15377"/>
        <dbReference type="ChEBI" id="CHEBI:15379"/>
        <dbReference type="ChEBI" id="CHEBI:17499"/>
        <dbReference type="ChEBI" id="CHEBI:65315"/>
        <dbReference type="ChEBI" id="CHEBI:136877"/>
    </reaction>
</comment>
<dbReference type="PROSITE" id="PS50206">
    <property type="entry name" value="RHODANESE_3"/>
    <property type="match status" value="1"/>
</dbReference>
<dbReference type="Pfam" id="PF17773">
    <property type="entry name" value="UPF0176_N"/>
    <property type="match status" value="1"/>
</dbReference>
<evidence type="ECO:0000313" key="4">
    <source>
        <dbReference type="EMBL" id="MFD1019894.1"/>
    </source>
</evidence>
<accession>A0ABW3L341</accession>
<keyword evidence="2" id="KW-0560">Oxidoreductase</keyword>
<proteinExistence type="inferred from homology"/>
<dbReference type="RefSeq" id="WP_386060549.1">
    <property type="nucleotide sequence ID" value="NZ_JBHTKL010000005.1"/>
</dbReference>
<dbReference type="PANTHER" id="PTHR43268">
    <property type="entry name" value="THIOSULFATE SULFURTRANSFERASE/RHODANESE-LIKE DOMAIN-CONTAINING PROTEIN 2"/>
    <property type="match status" value="1"/>
</dbReference>
<feature type="domain" description="Rhodanese" evidence="3">
    <location>
        <begin position="127"/>
        <end position="221"/>
    </location>
</feature>
<gene>
    <name evidence="2" type="primary">trhO</name>
    <name evidence="4" type="ORF">ACFQ2J_11975</name>
</gene>
<dbReference type="Pfam" id="PF12368">
    <property type="entry name" value="Rhodanese_C"/>
    <property type="match status" value="1"/>
</dbReference>
<organism evidence="4 5">
    <name type="scientific">Thalassobacillus hwangdonensis</name>
    <dbReference type="NCBI Taxonomy" id="546108"/>
    <lineage>
        <taxon>Bacteria</taxon>
        <taxon>Bacillati</taxon>
        <taxon>Bacillota</taxon>
        <taxon>Bacilli</taxon>
        <taxon>Bacillales</taxon>
        <taxon>Bacillaceae</taxon>
        <taxon>Thalassobacillus</taxon>
    </lineage>
</organism>
<dbReference type="EMBL" id="JBHTKL010000005">
    <property type="protein sequence ID" value="MFD1019894.1"/>
    <property type="molecule type" value="Genomic_DNA"/>
</dbReference>
<dbReference type="SMART" id="SM00450">
    <property type="entry name" value="RHOD"/>
    <property type="match status" value="1"/>
</dbReference>
<dbReference type="PANTHER" id="PTHR43268:SF3">
    <property type="entry name" value="RHODANESE-LIKE DOMAIN-CONTAINING PROTEIN 7-RELATED"/>
    <property type="match status" value="1"/>
</dbReference>
<dbReference type="Gene3D" id="3.40.250.10">
    <property type="entry name" value="Rhodanese-like domain"/>
    <property type="match status" value="1"/>
</dbReference>
<keyword evidence="1 2" id="KW-0819">tRNA processing</keyword>